<dbReference type="Gene3D" id="3.60.120.10">
    <property type="entry name" value="Anthranilate synthase"/>
    <property type="match status" value="1"/>
</dbReference>
<dbReference type="NCBIfam" id="TIGR00543">
    <property type="entry name" value="isochor_syn"/>
    <property type="match status" value="1"/>
</dbReference>
<keyword evidence="4" id="KW-0413">Isomerase</keyword>
<evidence type="ECO:0000256" key="1">
    <source>
        <dbReference type="ARBA" id="ARBA00000799"/>
    </source>
</evidence>
<dbReference type="InterPro" id="IPR004561">
    <property type="entry name" value="IsoChor_synthase"/>
</dbReference>
<evidence type="ECO:0000256" key="4">
    <source>
        <dbReference type="ARBA" id="ARBA00023235"/>
    </source>
</evidence>
<dbReference type="SUPFAM" id="SSF56322">
    <property type="entry name" value="ADC synthase"/>
    <property type="match status" value="1"/>
</dbReference>
<dbReference type="RefSeq" id="WP_345373170.1">
    <property type="nucleotide sequence ID" value="NZ_BAABJX010000045.1"/>
</dbReference>
<dbReference type="InterPro" id="IPR005801">
    <property type="entry name" value="ADC_synthase"/>
</dbReference>
<comment type="catalytic activity">
    <reaction evidence="1">
        <text>chorismate = isochorismate</text>
        <dbReference type="Rhea" id="RHEA:18985"/>
        <dbReference type="ChEBI" id="CHEBI:29748"/>
        <dbReference type="ChEBI" id="CHEBI:29780"/>
        <dbReference type="EC" id="5.4.4.2"/>
    </reaction>
</comment>
<evidence type="ECO:0000256" key="3">
    <source>
        <dbReference type="ARBA" id="ARBA00012824"/>
    </source>
</evidence>
<name>A0ABP9DEZ6_9BACT</name>
<evidence type="ECO:0000313" key="7">
    <source>
        <dbReference type="EMBL" id="GAA4842683.1"/>
    </source>
</evidence>
<feature type="domain" description="Chorismate-utilising enzyme C-terminal" evidence="6">
    <location>
        <begin position="137"/>
        <end position="391"/>
    </location>
</feature>
<reference evidence="8" key="1">
    <citation type="journal article" date="2019" name="Int. J. Syst. Evol. Microbiol.">
        <title>The Global Catalogue of Microorganisms (GCM) 10K type strain sequencing project: providing services to taxonomists for standard genome sequencing and annotation.</title>
        <authorList>
            <consortium name="The Broad Institute Genomics Platform"/>
            <consortium name="The Broad Institute Genome Sequencing Center for Infectious Disease"/>
            <person name="Wu L."/>
            <person name="Ma J."/>
        </authorList>
    </citation>
    <scope>NUCLEOTIDE SEQUENCE [LARGE SCALE GENOMIC DNA]</scope>
    <source>
        <strain evidence="8">JCM 18326</strain>
    </source>
</reference>
<dbReference type="EMBL" id="BAABJX010000045">
    <property type="protein sequence ID" value="GAA4842683.1"/>
    <property type="molecule type" value="Genomic_DNA"/>
</dbReference>
<dbReference type="Pfam" id="PF00425">
    <property type="entry name" value="Chorismate_bind"/>
    <property type="match status" value="1"/>
</dbReference>
<dbReference type="Proteomes" id="UP001500298">
    <property type="component" value="Unassembled WGS sequence"/>
</dbReference>
<keyword evidence="8" id="KW-1185">Reference proteome</keyword>
<comment type="similarity">
    <text evidence="2">Belongs to the isochorismate synthase family.</text>
</comment>
<accession>A0ABP9DEZ6</accession>
<dbReference type="InterPro" id="IPR015890">
    <property type="entry name" value="Chorismate_C"/>
</dbReference>
<evidence type="ECO:0000313" key="8">
    <source>
        <dbReference type="Proteomes" id="UP001500298"/>
    </source>
</evidence>
<dbReference type="PANTHER" id="PTHR42839:SF2">
    <property type="entry name" value="ISOCHORISMATE SYNTHASE ENTC"/>
    <property type="match status" value="1"/>
</dbReference>
<proteinExistence type="inferred from homology"/>
<evidence type="ECO:0000256" key="5">
    <source>
        <dbReference type="ARBA" id="ARBA00041564"/>
    </source>
</evidence>
<sequence>MKPHLQELKYKGELSDHLFLTAMLEFSADQGLPVAFWNKPNQAEIEGVIGEQLHYLQADIEELKEGFVLGAFDSEERQCHYIPADVVFSTKDFEIRENNSALQVISYVQSVIDQQQKEAENLAHYHVGDNKVVQVTKEGFEGVVQKGINSIQKGYFKKVVLSRTKAVNLPPQFDVINTYLKLTKAYPTAFVSLISVPEVGTWLGATPETLIQVDAEGIFKTIALAGTQPVEEGVVAAEARWAQKEIEEQAMVSRYIINCFKKIRVREYEESGPKTVQAGHLFHLGTDFEVDMKGVRYPQLSTVMLELLHPTSAVCGMPKEESMAFILAEEGYDRSIYSGYIGPVNQRGKETHLFVNLRCMQVFREQAILYAGAGITSDSVPSKEWKETELKMDTMLRFLSKS</sequence>
<dbReference type="PANTHER" id="PTHR42839">
    <property type="entry name" value="ISOCHORISMATE SYNTHASE ENTC"/>
    <property type="match status" value="1"/>
</dbReference>
<comment type="caution">
    <text evidence="7">The sequence shown here is derived from an EMBL/GenBank/DDBJ whole genome shotgun (WGS) entry which is preliminary data.</text>
</comment>
<evidence type="ECO:0000259" key="6">
    <source>
        <dbReference type="Pfam" id="PF00425"/>
    </source>
</evidence>
<gene>
    <name evidence="7" type="ORF">GCM10023331_29730</name>
</gene>
<organism evidence="7 8">
    <name type="scientific">Algivirga pacifica</name>
    <dbReference type="NCBI Taxonomy" id="1162670"/>
    <lineage>
        <taxon>Bacteria</taxon>
        <taxon>Pseudomonadati</taxon>
        <taxon>Bacteroidota</taxon>
        <taxon>Cytophagia</taxon>
        <taxon>Cytophagales</taxon>
        <taxon>Flammeovirgaceae</taxon>
        <taxon>Algivirga</taxon>
    </lineage>
</organism>
<dbReference type="EC" id="5.4.4.2" evidence="3"/>
<protein>
    <recommendedName>
        <fullName evidence="3">isochorismate synthase</fullName>
        <ecNumber evidence="3">5.4.4.2</ecNumber>
    </recommendedName>
    <alternativeName>
        <fullName evidence="5">Isochorismate mutase</fullName>
    </alternativeName>
</protein>
<evidence type="ECO:0000256" key="2">
    <source>
        <dbReference type="ARBA" id="ARBA00005297"/>
    </source>
</evidence>